<evidence type="ECO:0000256" key="3">
    <source>
        <dbReference type="ARBA" id="ARBA00023040"/>
    </source>
</evidence>
<evidence type="ECO:0000313" key="7">
    <source>
        <dbReference type="EMBL" id="VDL68704.1"/>
    </source>
</evidence>
<dbReference type="GO" id="GO:0005886">
    <property type="term" value="C:plasma membrane"/>
    <property type="evidence" value="ECO:0007669"/>
    <property type="project" value="UniProtKB-SubCell"/>
</dbReference>
<reference evidence="7 8" key="2">
    <citation type="submission" date="2018-11" db="EMBL/GenBank/DDBJ databases">
        <authorList>
            <consortium name="Pathogen Informatics"/>
        </authorList>
    </citation>
    <scope>NUCLEOTIDE SEQUENCE [LARGE SCALE GENOMIC DNA]</scope>
</reference>
<feature type="transmembrane region" description="Helical" evidence="6">
    <location>
        <begin position="32"/>
        <end position="56"/>
    </location>
</feature>
<evidence type="ECO:0000256" key="6">
    <source>
        <dbReference type="SAM" id="Phobius"/>
    </source>
</evidence>
<comment type="subcellular location">
    <subcellularLocation>
        <location evidence="1">Cell membrane</location>
        <topology evidence="1">Multi-pass membrane protein</topology>
    </subcellularLocation>
</comment>
<evidence type="ECO:0000256" key="1">
    <source>
        <dbReference type="ARBA" id="ARBA00004651"/>
    </source>
</evidence>
<dbReference type="SUPFAM" id="SSF81321">
    <property type="entry name" value="Family A G protein-coupled receptor-like"/>
    <property type="match status" value="1"/>
</dbReference>
<organism evidence="9">
    <name type="scientific">Nippostrongylus brasiliensis</name>
    <name type="common">Rat hookworm</name>
    <dbReference type="NCBI Taxonomy" id="27835"/>
    <lineage>
        <taxon>Eukaryota</taxon>
        <taxon>Metazoa</taxon>
        <taxon>Ecdysozoa</taxon>
        <taxon>Nematoda</taxon>
        <taxon>Chromadorea</taxon>
        <taxon>Rhabditida</taxon>
        <taxon>Rhabditina</taxon>
        <taxon>Rhabditomorpha</taxon>
        <taxon>Strongyloidea</taxon>
        <taxon>Heligmosomidae</taxon>
        <taxon>Nippostrongylus</taxon>
    </lineage>
</organism>
<proteinExistence type="predicted"/>
<dbReference type="Gene3D" id="1.20.1070.10">
    <property type="entry name" value="Rhodopsin 7-helix transmembrane proteins"/>
    <property type="match status" value="1"/>
</dbReference>
<dbReference type="WBParaSite" id="NBR_0000511501-mRNA-1">
    <property type="protein sequence ID" value="NBR_0000511501-mRNA-1"/>
    <property type="gene ID" value="NBR_0000511501"/>
</dbReference>
<name>A0A0N4XRG3_NIPBR</name>
<dbReference type="AlphaFoldDB" id="A0A0N4XRG3"/>
<keyword evidence="4" id="KW-0675">Receptor</keyword>
<dbReference type="PANTHER" id="PTHR46925">
    <property type="entry name" value="G-PROTEIN COUPLED RECEPTOR TKR-1-RELATED"/>
    <property type="match status" value="1"/>
</dbReference>
<gene>
    <name evidence="7" type="ORF">NBR_LOCUS5115</name>
</gene>
<keyword evidence="6" id="KW-1133">Transmembrane helix</keyword>
<keyword evidence="3" id="KW-0297">G-protein coupled receptor</keyword>
<sequence>MCLKRLSLAECTRTDVVIVRRKAFIFRFQTGLYIYINIYWLGMSSTVFNPIIYYFMNKRFRVGFRHAFRWLPGVKVCRAEYRSILSGKGRLPAISAQSAPTEL</sequence>
<evidence type="ECO:0000256" key="2">
    <source>
        <dbReference type="ARBA" id="ARBA00022475"/>
    </source>
</evidence>
<dbReference type="GO" id="GO:0004995">
    <property type="term" value="F:tachykinin receptor activity"/>
    <property type="evidence" value="ECO:0007669"/>
    <property type="project" value="InterPro"/>
</dbReference>
<evidence type="ECO:0000256" key="5">
    <source>
        <dbReference type="ARBA" id="ARBA00023224"/>
    </source>
</evidence>
<evidence type="ECO:0000313" key="9">
    <source>
        <dbReference type="WBParaSite" id="NBR_0000511501-mRNA-1"/>
    </source>
</evidence>
<dbReference type="PANTHER" id="PTHR46925:SF2">
    <property type="entry name" value="G-PROTEIN COUPLED RECEPTOR TKR-1-RELATED"/>
    <property type="match status" value="1"/>
</dbReference>
<keyword evidence="8" id="KW-1185">Reference proteome</keyword>
<dbReference type="EMBL" id="UYSL01011388">
    <property type="protein sequence ID" value="VDL68704.1"/>
    <property type="molecule type" value="Genomic_DNA"/>
</dbReference>
<keyword evidence="2" id="KW-1003">Cell membrane</keyword>
<evidence type="ECO:0000256" key="4">
    <source>
        <dbReference type="ARBA" id="ARBA00023170"/>
    </source>
</evidence>
<reference evidence="9" key="1">
    <citation type="submission" date="2017-02" db="UniProtKB">
        <authorList>
            <consortium name="WormBaseParasite"/>
        </authorList>
    </citation>
    <scope>IDENTIFICATION</scope>
</reference>
<dbReference type="Proteomes" id="UP000271162">
    <property type="component" value="Unassembled WGS sequence"/>
</dbReference>
<evidence type="ECO:0000313" key="8">
    <source>
        <dbReference type="Proteomes" id="UP000271162"/>
    </source>
</evidence>
<keyword evidence="5" id="KW-0807">Transducer</keyword>
<keyword evidence="6" id="KW-0472">Membrane</keyword>
<accession>A0A0N4XRG3</accession>
<dbReference type="InterPro" id="IPR001681">
    <property type="entry name" value="Neurokn_rcpt"/>
</dbReference>
<dbReference type="STRING" id="27835.A0A0N4XRG3"/>
<keyword evidence="6" id="KW-0812">Transmembrane</keyword>
<protein>
    <submittedName>
        <fullName evidence="9">Tachykinin-like peptides receptor 86C (inferred by orthology to a D. melanogaster protein)</fullName>
    </submittedName>
</protein>